<reference evidence="5 6" key="1">
    <citation type="submission" date="2020-09" db="EMBL/GenBank/DDBJ databases">
        <title>Marinomonas sp. nov., isolated from the cysticercosis algae of Qingdao, China.</title>
        <authorList>
            <person name="Sun X."/>
        </authorList>
    </citation>
    <scope>NUCLEOTIDE SEQUENCE [LARGE SCALE GENOMIC DNA]</scope>
    <source>
        <strain evidence="5 6">SM2066</strain>
    </source>
</reference>
<dbReference type="PANTHER" id="PTHR45138">
    <property type="entry name" value="REGULATORY COMPONENTS OF SENSORY TRANSDUCTION SYSTEM"/>
    <property type="match status" value="1"/>
</dbReference>
<name>A0ABR8NYJ1_9GAMM</name>
<gene>
    <name evidence="5" type="ORF">IF202_00755</name>
</gene>
<dbReference type="InterPro" id="IPR048435">
    <property type="entry name" value="MASE6"/>
</dbReference>
<dbReference type="SMART" id="SM00267">
    <property type="entry name" value="GGDEF"/>
    <property type="match status" value="1"/>
</dbReference>
<evidence type="ECO:0000256" key="2">
    <source>
        <dbReference type="ARBA" id="ARBA00034247"/>
    </source>
</evidence>
<dbReference type="InterPro" id="IPR043128">
    <property type="entry name" value="Rev_trsase/Diguanyl_cyclase"/>
</dbReference>
<evidence type="ECO:0000313" key="5">
    <source>
        <dbReference type="EMBL" id="MBD5769567.1"/>
    </source>
</evidence>
<evidence type="ECO:0000256" key="3">
    <source>
        <dbReference type="SAM" id="Phobius"/>
    </source>
</evidence>
<feature type="transmembrane region" description="Helical" evidence="3">
    <location>
        <begin position="12"/>
        <end position="33"/>
    </location>
</feature>
<dbReference type="EMBL" id="JACYFC010000001">
    <property type="protein sequence ID" value="MBD5769567.1"/>
    <property type="molecule type" value="Genomic_DNA"/>
</dbReference>
<dbReference type="Gene3D" id="3.30.70.270">
    <property type="match status" value="1"/>
</dbReference>
<evidence type="ECO:0000313" key="6">
    <source>
        <dbReference type="Proteomes" id="UP000604161"/>
    </source>
</evidence>
<dbReference type="CDD" id="cd01949">
    <property type="entry name" value="GGDEF"/>
    <property type="match status" value="1"/>
</dbReference>
<comment type="catalytic activity">
    <reaction evidence="2">
        <text>2 GTP = 3',3'-c-di-GMP + 2 diphosphate</text>
        <dbReference type="Rhea" id="RHEA:24898"/>
        <dbReference type="ChEBI" id="CHEBI:33019"/>
        <dbReference type="ChEBI" id="CHEBI:37565"/>
        <dbReference type="ChEBI" id="CHEBI:58805"/>
        <dbReference type="EC" id="2.7.7.65"/>
    </reaction>
</comment>
<evidence type="ECO:0000256" key="1">
    <source>
        <dbReference type="ARBA" id="ARBA00012528"/>
    </source>
</evidence>
<feature type="transmembrane region" description="Helical" evidence="3">
    <location>
        <begin position="90"/>
        <end position="106"/>
    </location>
</feature>
<protein>
    <recommendedName>
        <fullName evidence="1">diguanylate cyclase</fullName>
        <ecNumber evidence="1">2.7.7.65</ecNumber>
    </recommendedName>
</protein>
<dbReference type="InterPro" id="IPR000160">
    <property type="entry name" value="GGDEF_dom"/>
</dbReference>
<dbReference type="NCBIfam" id="TIGR00254">
    <property type="entry name" value="GGDEF"/>
    <property type="match status" value="1"/>
</dbReference>
<dbReference type="PANTHER" id="PTHR45138:SF9">
    <property type="entry name" value="DIGUANYLATE CYCLASE DGCM-RELATED"/>
    <property type="match status" value="1"/>
</dbReference>
<sequence>MVLFGMLNITVLQQLNIGLVELFFGLLNLYFFVMAVQDKNHKWHISIHLFSISITVLYTFYHADLRAGSIYWLLLAPAMFCLLAGARLGLIYTISLSFPIFIILFLKSDSDNNIPYRSLLNFTLAYYLTFLICYFYESQHMKNNISLHKMAFEDPLTKAKNRHALRLFFEEHNKKQEDSQYKEDNTQLLIVDIDHFKSVNDEFGHDVGDAVLVDMTALLKESTPNNHVYRIGGEEFLIILQDNTAVQAYDFAESIRKKVEDNEFHISPHNIQITVSIGVTNLEKNQNFREFLRNADKNLYSAKHLGRNLVHHDAFDNDKVTSNSPSSIQQIA</sequence>
<dbReference type="SUPFAM" id="SSF55073">
    <property type="entry name" value="Nucleotide cyclase"/>
    <property type="match status" value="1"/>
</dbReference>
<dbReference type="EC" id="2.7.7.65" evidence="1"/>
<dbReference type="PROSITE" id="PS50887">
    <property type="entry name" value="GGDEF"/>
    <property type="match status" value="1"/>
</dbReference>
<dbReference type="Pfam" id="PF00990">
    <property type="entry name" value="GGDEF"/>
    <property type="match status" value="1"/>
</dbReference>
<proteinExistence type="predicted"/>
<dbReference type="InterPro" id="IPR050469">
    <property type="entry name" value="Diguanylate_Cyclase"/>
</dbReference>
<dbReference type="Proteomes" id="UP000604161">
    <property type="component" value="Unassembled WGS sequence"/>
</dbReference>
<accession>A0ABR8NYJ1</accession>
<keyword evidence="3" id="KW-0812">Transmembrane</keyword>
<dbReference type="InterPro" id="IPR029787">
    <property type="entry name" value="Nucleotide_cyclase"/>
</dbReference>
<evidence type="ECO:0000259" key="4">
    <source>
        <dbReference type="PROSITE" id="PS50887"/>
    </source>
</evidence>
<dbReference type="Pfam" id="PF20966">
    <property type="entry name" value="MASE6"/>
    <property type="match status" value="1"/>
</dbReference>
<keyword evidence="6" id="KW-1185">Reference proteome</keyword>
<keyword evidence="3" id="KW-1133">Transmembrane helix</keyword>
<feature type="transmembrane region" description="Helical" evidence="3">
    <location>
        <begin position="118"/>
        <end position="136"/>
    </location>
</feature>
<feature type="domain" description="GGDEF" evidence="4">
    <location>
        <begin position="184"/>
        <end position="315"/>
    </location>
</feature>
<comment type="caution">
    <text evidence="5">The sequence shown here is derived from an EMBL/GenBank/DDBJ whole genome shotgun (WGS) entry which is preliminary data.</text>
</comment>
<organism evidence="5 6">
    <name type="scientific">Marinomonas colpomeniae</name>
    <dbReference type="NCBI Taxonomy" id="2774408"/>
    <lineage>
        <taxon>Bacteria</taxon>
        <taxon>Pseudomonadati</taxon>
        <taxon>Pseudomonadota</taxon>
        <taxon>Gammaproteobacteria</taxon>
        <taxon>Oceanospirillales</taxon>
        <taxon>Oceanospirillaceae</taxon>
        <taxon>Marinomonas</taxon>
    </lineage>
</organism>
<feature type="transmembrane region" description="Helical" evidence="3">
    <location>
        <begin position="45"/>
        <end position="63"/>
    </location>
</feature>
<keyword evidence="3" id="KW-0472">Membrane</keyword>